<keyword evidence="4" id="KW-1185">Reference proteome</keyword>
<comment type="caution">
    <text evidence="3">The sequence shown here is derived from an EMBL/GenBank/DDBJ whole genome shotgun (WGS) entry which is preliminary data.</text>
</comment>
<protein>
    <submittedName>
        <fullName evidence="3">Putative charged multivesicular body protein 1b isoform X1</fullName>
    </submittedName>
</protein>
<dbReference type="InterPro" id="IPR005024">
    <property type="entry name" value="Snf7_fam"/>
</dbReference>
<feature type="region of interest" description="Disordered" evidence="2">
    <location>
        <begin position="88"/>
        <end position="110"/>
    </location>
</feature>
<evidence type="ECO:0000256" key="2">
    <source>
        <dbReference type="SAM" id="MobiDB-lite"/>
    </source>
</evidence>
<dbReference type="STRING" id="6689.A0A3R7NXT9"/>
<feature type="compositionally biased region" description="Basic and acidic residues" evidence="2">
    <location>
        <begin position="91"/>
        <end position="103"/>
    </location>
</feature>
<dbReference type="OrthoDB" id="10266568at2759"/>
<proteinExistence type="inferred from homology"/>
<evidence type="ECO:0000313" key="4">
    <source>
        <dbReference type="Proteomes" id="UP000283509"/>
    </source>
</evidence>
<dbReference type="EMBL" id="QCYY01002525">
    <property type="protein sequence ID" value="ROT69714.1"/>
    <property type="molecule type" value="Genomic_DNA"/>
</dbReference>
<dbReference type="Proteomes" id="UP000283509">
    <property type="component" value="Unassembled WGS sequence"/>
</dbReference>
<gene>
    <name evidence="3" type="ORF">C7M84_012057</name>
</gene>
<comment type="similarity">
    <text evidence="1">Belongs to the SNF7 family.</text>
</comment>
<sequence>MSGAVGSLDKALKAMDLEKISQVMGQFESQFEDLDVRTNVMEDSMAAATTLSTPKSDVDALIQQVAEEAGLDMVSALPGMESVGELSAVGEKTKAKEMDELDQRLASLRN</sequence>
<accession>A0A3R7NXT9</accession>
<dbReference type="AlphaFoldDB" id="A0A3R7NXT9"/>
<organism evidence="3 4">
    <name type="scientific">Penaeus vannamei</name>
    <name type="common">Whiteleg shrimp</name>
    <name type="synonym">Litopenaeus vannamei</name>
    <dbReference type="NCBI Taxonomy" id="6689"/>
    <lineage>
        <taxon>Eukaryota</taxon>
        <taxon>Metazoa</taxon>
        <taxon>Ecdysozoa</taxon>
        <taxon>Arthropoda</taxon>
        <taxon>Crustacea</taxon>
        <taxon>Multicrustacea</taxon>
        <taxon>Malacostraca</taxon>
        <taxon>Eumalacostraca</taxon>
        <taxon>Eucarida</taxon>
        <taxon>Decapoda</taxon>
        <taxon>Dendrobranchiata</taxon>
        <taxon>Penaeoidea</taxon>
        <taxon>Penaeidae</taxon>
        <taxon>Penaeus</taxon>
    </lineage>
</organism>
<reference evidence="3 4" key="1">
    <citation type="submission" date="2018-04" db="EMBL/GenBank/DDBJ databases">
        <authorList>
            <person name="Zhang X."/>
            <person name="Yuan J."/>
            <person name="Li F."/>
            <person name="Xiang J."/>
        </authorList>
    </citation>
    <scope>NUCLEOTIDE SEQUENCE [LARGE SCALE GENOMIC DNA]</scope>
    <source>
        <tissue evidence="3">Muscle</tissue>
    </source>
</reference>
<dbReference type="GO" id="GO:0007034">
    <property type="term" value="P:vacuolar transport"/>
    <property type="evidence" value="ECO:0007669"/>
    <property type="project" value="InterPro"/>
</dbReference>
<dbReference type="PANTHER" id="PTHR10476">
    <property type="entry name" value="CHARGED MULTIVESICULAR BODY PROTEIN"/>
    <property type="match status" value="1"/>
</dbReference>
<dbReference type="Gene3D" id="6.10.250.440">
    <property type="match status" value="1"/>
</dbReference>
<reference evidence="3 4" key="2">
    <citation type="submission" date="2019-01" db="EMBL/GenBank/DDBJ databases">
        <title>The decoding of complex shrimp genome reveals the adaptation for benthos swimmer, frequently molting mechanism and breeding impact on genome.</title>
        <authorList>
            <person name="Sun Y."/>
            <person name="Gao Y."/>
            <person name="Yu Y."/>
        </authorList>
    </citation>
    <scope>NUCLEOTIDE SEQUENCE [LARGE SCALE GENOMIC DNA]</scope>
    <source>
        <tissue evidence="3">Muscle</tissue>
    </source>
</reference>
<evidence type="ECO:0000256" key="1">
    <source>
        <dbReference type="ARBA" id="ARBA00006190"/>
    </source>
</evidence>
<evidence type="ECO:0000313" key="3">
    <source>
        <dbReference type="EMBL" id="ROT69714.1"/>
    </source>
</evidence>
<name>A0A3R7NXT9_PENVA</name>